<accession>A0A7J7MMZ3</accession>
<reference evidence="1 2" key="1">
    <citation type="journal article" date="2020" name="IScience">
        <title>Genome Sequencing of the Endangered Kingdonia uniflora (Circaeasteraceae, Ranunculales) Reveals Potential Mechanisms of Evolutionary Specialization.</title>
        <authorList>
            <person name="Sun Y."/>
            <person name="Deng T."/>
            <person name="Zhang A."/>
            <person name="Moore M.J."/>
            <person name="Landis J.B."/>
            <person name="Lin N."/>
            <person name="Zhang H."/>
            <person name="Zhang X."/>
            <person name="Huang J."/>
            <person name="Zhang X."/>
            <person name="Sun H."/>
            <person name="Wang H."/>
        </authorList>
    </citation>
    <scope>NUCLEOTIDE SEQUENCE [LARGE SCALE GENOMIC DNA]</scope>
    <source>
        <strain evidence="1">TB1705</strain>
        <tissue evidence="1">Leaf</tissue>
    </source>
</reference>
<sequence>MRTLLEIISSSTVQRYRSILLLRTAEDTPPPINRCRSLTVHEASVGATTLATDFDSVKDGELTVVANGAPKKIFWFDSVFSQQADQGTRKSFILEGSKDARGEFETDSLASGFLGRRFKDVDVNKAKQDMKSKDVFSKKMEETIHSLELKGKTNDLNYKNLQDKVKELES</sequence>
<dbReference type="EMBL" id="JACGCM010001346">
    <property type="protein sequence ID" value="KAF6156325.1"/>
    <property type="molecule type" value="Genomic_DNA"/>
</dbReference>
<dbReference type="Proteomes" id="UP000541444">
    <property type="component" value="Unassembled WGS sequence"/>
</dbReference>
<dbReference type="AlphaFoldDB" id="A0A7J7MMZ3"/>
<evidence type="ECO:0000313" key="2">
    <source>
        <dbReference type="Proteomes" id="UP000541444"/>
    </source>
</evidence>
<organism evidence="1 2">
    <name type="scientific">Kingdonia uniflora</name>
    <dbReference type="NCBI Taxonomy" id="39325"/>
    <lineage>
        <taxon>Eukaryota</taxon>
        <taxon>Viridiplantae</taxon>
        <taxon>Streptophyta</taxon>
        <taxon>Embryophyta</taxon>
        <taxon>Tracheophyta</taxon>
        <taxon>Spermatophyta</taxon>
        <taxon>Magnoliopsida</taxon>
        <taxon>Ranunculales</taxon>
        <taxon>Circaeasteraceae</taxon>
        <taxon>Kingdonia</taxon>
    </lineage>
</organism>
<proteinExistence type="predicted"/>
<evidence type="ECO:0000313" key="1">
    <source>
        <dbReference type="EMBL" id="KAF6156325.1"/>
    </source>
</evidence>
<name>A0A7J7MMZ3_9MAGN</name>
<keyword evidence="2" id="KW-1185">Reference proteome</keyword>
<comment type="caution">
    <text evidence="1">The sequence shown here is derived from an EMBL/GenBank/DDBJ whole genome shotgun (WGS) entry which is preliminary data.</text>
</comment>
<protein>
    <submittedName>
        <fullName evidence="1">Uncharacterized protein</fullName>
    </submittedName>
</protein>
<gene>
    <name evidence="1" type="ORF">GIB67_013769</name>
</gene>